<reference evidence="2 3" key="2">
    <citation type="submission" date="2025-04" db="UniProtKB">
        <authorList>
            <consortium name="RefSeq"/>
        </authorList>
    </citation>
    <scope>IDENTIFICATION</scope>
    <source>
        <tissue evidence="2 3">Leaf</tissue>
    </source>
</reference>
<proteinExistence type="predicted"/>
<organism evidence="1 2">
    <name type="scientific">Vigna radiata var. radiata</name>
    <name type="common">Mung bean</name>
    <name type="synonym">Phaseolus aureus</name>
    <dbReference type="NCBI Taxonomy" id="3916"/>
    <lineage>
        <taxon>Eukaryota</taxon>
        <taxon>Viridiplantae</taxon>
        <taxon>Streptophyta</taxon>
        <taxon>Embryophyta</taxon>
        <taxon>Tracheophyta</taxon>
        <taxon>Spermatophyta</taxon>
        <taxon>Magnoliopsida</taxon>
        <taxon>eudicotyledons</taxon>
        <taxon>Gunneridae</taxon>
        <taxon>Pentapetalae</taxon>
        <taxon>rosids</taxon>
        <taxon>fabids</taxon>
        <taxon>Fabales</taxon>
        <taxon>Fabaceae</taxon>
        <taxon>Papilionoideae</taxon>
        <taxon>50 kb inversion clade</taxon>
        <taxon>NPAAA clade</taxon>
        <taxon>indigoferoid/millettioid clade</taxon>
        <taxon>Phaseoleae</taxon>
        <taxon>Vigna</taxon>
    </lineage>
</organism>
<dbReference type="AlphaFoldDB" id="A0A1S3VQC2"/>
<dbReference type="RefSeq" id="XP_014520485.2">
    <property type="nucleotide sequence ID" value="XM_014664999.2"/>
</dbReference>
<reference evidence="1" key="1">
    <citation type="journal article" date="2014" name="Nat. Commun.">
        <title>Genome sequence of mungbean and insights into evolution within Vigna species.</title>
        <authorList>
            <person name="Kang Y.J."/>
            <person name="Kim S.K."/>
            <person name="Kim M.Y."/>
            <person name="Lestari P."/>
            <person name="Kim K.H."/>
            <person name="Ha B.K."/>
            <person name="Jun T.H."/>
            <person name="Hwang W.J."/>
            <person name="Lee T."/>
            <person name="Lee J."/>
            <person name="Shim S."/>
            <person name="Yoon M.Y."/>
            <person name="Jang Y.E."/>
            <person name="Han K.S."/>
            <person name="Taeprayoon P."/>
            <person name="Yoon N."/>
            <person name="Somta P."/>
            <person name="Tanya P."/>
            <person name="Kim K.S."/>
            <person name="Gwag J.G."/>
            <person name="Moon J.K."/>
            <person name="Lee Y.H."/>
            <person name="Park B.S."/>
            <person name="Bombarely A."/>
            <person name="Doyle J.J."/>
            <person name="Jackson S.A."/>
            <person name="Schafleitner R."/>
            <person name="Srinives P."/>
            <person name="Varshney R.K."/>
            <person name="Lee S.H."/>
        </authorList>
    </citation>
    <scope>NUCLEOTIDE SEQUENCE [LARGE SCALE GENOMIC DNA]</scope>
    <source>
        <strain evidence="1">cv. VC1973A</strain>
    </source>
</reference>
<dbReference type="RefSeq" id="XP_022631617.1">
    <property type="nucleotide sequence ID" value="XM_022775896.1"/>
</dbReference>
<dbReference type="RefSeq" id="XP_022631616.1">
    <property type="nucleotide sequence ID" value="XM_022775895.1"/>
</dbReference>
<name>A0A1S3VQC2_VIGRR</name>
<protein>
    <submittedName>
        <fullName evidence="2 3">Uncharacterized protein LOC106777414 isoform X1</fullName>
    </submittedName>
</protein>
<evidence type="ECO:0000313" key="1">
    <source>
        <dbReference type="Proteomes" id="UP000087766"/>
    </source>
</evidence>
<sequence length="240" mass="27539">MLSILCVRTPKPNLSKHRVRYSPNYIFFAASSVALTTKSHLSLGFPYLLSFDRLFCFFFHFSPIEISFYLFTSIKSRFNLFYRLNPFRILESPPNKSSNLGLAFDFTVFRCCTTSLRAPSRATRKQRMDAIESDNACGNRSKRRRRHLLLVGDVEEGGGERAEERELQDNLEKNTSEFNKLLQIPSEERDRVELGSGIRVRSGVIPVQESAAQGHGDLYNQIQLIIHEFNLCLECQSLMA</sequence>
<keyword evidence="1" id="KW-1185">Reference proteome</keyword>
<accession>A0A1S3VQC2</accession>
<dbReference type="Proteomes" id="UP000087766">
    <property type="component" value="Chromosome 11"/>
</dbReference>
<dbReference type="GeneID" id="106777414"/>
<dbReference type="KEGG" id="vra:106777414"/>
<evidence type="ECO:0000313" key="4">
    <source>
        <dbReference type="RefSeq" id="XP_022631617.1"/>
    </source>
</evidence>
<gene>
    <name evidence="2 3 4" type="primary">LOC106777414</name>
</gene>
<evidence type="ECO:0000313" key="3">
    <source>
        <dbReference type="RefSeq" id="XP_022631616.1"/>
    </source>
</evidence>
<evidence type="ECO:0000313" key="2">
    <source>
        <dbReference type="RefSeq" id="XP_014520485.2"/>
    </source>
</evidence>